<gene>
    <name evidence="2" type="ORF">EDS130_LOCUS42693</name>
</gene>
<accession>A0A815TCX0</accession>
<proteinExistence type="predicted"/>
<dbReference type="AlphaFoldDB" id="A0A815TCX0"/>
<dbReference type="Proteomes" id="UP000663852">
    <property type="component" value="Unassembled WGS sequence"/>
</dbReference>
<evidence type="ECO:0000313" key="3">
    <source>
        <dbReference type="Proteomes" id="UP000663852"/>
    </source>
</evidence>
<sequence length="524" mass="60389">MRRISNSTYQKPTTAVVEVSSDDDDHTTRSTRISTATPTKASQFDFTLEFNSPSGLAQRPYLPYTINAFNRARLDILPKYPPQDNLNRWDDDDDDDDADDGTELLLANVPNDQLNASERASRRPAKCKPVFSIHNTKNKVKSLMFRKYQTYFQSLIPRLHVDCAILDYNYIRLEDTIHLCHESYKRTVPGAQDSSKNFIVDDQELPQLLEFYLQIDVDLFYMKTCSFRQAQPRSATEGIFCSAAHQCSYAMAPCGRCNLCILMKSSTTRYQPCPIQFNLYQKHRFVNGYESILNCPARCDTKNIIYALTCLCRQYDFVGETSDSLWTRLSSHQMFIDRLIVEQLVGTKNYQDLYESKTKQIEEKNRSRLYQHAMRCSQAIQAFLNVNKDYWAFVPVPNAQATALDAKYHAKTSTSTIDTQTENFLFNLPKPPVGYKFTRNQIEEQKRFFSDGLYTKKRNSNYATCIGTIIAVLPPDISKTFRQIIHFLFVSHTEAKLNTLGHIFLVPSNYPLHHGVWCANLLHP</sequence>
<name>A0A815TCX0_ADIRI</name>
<reference evidence="2" key="1">
    <citation type="submission" date="2021-02" db="EMBL/GenBank/DDBJ databases">
        <authorList>
            <person name="Nowell W R."/>
        </authorList>
    </citation>
    <scope>NUCLEOTIDE SEQUENCE</scope>
</reference>
<organism evidence="2 3">
    <name type="scientific">Adineta ricciae</name>
    <name type="common">Rotifer</name>
    <dbReference type="NCBI Taxonomy" id="249248"/>
    <lineage>
        <taxon>Eukaryota</taxon>
        <taxon>Metazoa</taxon>
        <taxon>Spiralia</taxon>
        <taxon>Gnathifera</taxon>
        <taxon>Rotifera</taxon>
        <taxon>Eurotatoria</taxon>
        <taxon>Bdelloidea</taxon>
        <taxon>Adinetida</taxon>
        <taxon>Adinetidae</taxon>
        <taxon>Adineta</taxon>
    </lineage>
</organism>
<dbReference type="EMBL" id="CAJNOJ010000640">
    <property type="protein sequence ID" value="CAF1502057.1"/>
    <property type="molecule type" value="Genomic_DNA"/>
</dbReference>
<feature type="region of interest" description="Disordered" evidence="1">
    <location>
        <begin position="1"/>
        <end position="36"/>
    </location>
</feature>
<dbReference type="OrthoDB" id="10027879at2759"/>
<comment type="caution">
    <text evidence="2">The sequence shown here is derived from an EMBL/GenBank/DDBJ whole genome shotgun (WGS) entry which is preliminary data.</text>
</comment>
<evidence type="ECO:0000256" key="1">
    <source>
        <dbReference type="SAM" id="MobiDB-lite"/>
    </source>
</evidence>
<protein>
    <submittedName>
        <fullName evidence="2">Uncharacterized protein</fullName>
    </submittedName>
</protein>
<feature type="compositionally biased region" description="Polar residues" evidence="1">
    <location>
        <begin position="1"/>
        <end position="13"/>
    </location>
</feature>
<evidence type="ECO:0000313" key="2">
    <source>
        <dbReference type="EMBL" id="CAF1502057.1"/>
    </source>
</evidence>